<dbReference type="PANTHER" id="PTHR35526">
    <property type="entry name" value="ANTI-SIGMA-F FACTOR RSBW-RELATED"/>
    <property type="match status" value="1"/>
</dbReference>
<comment type="caution">
    <text evidence="3">The sequence shown here is derived from an EMBL/GenBank/DDBJ whole genome shotgun (WGS) entry which is preliminary data.</text>
</comment>
<accession>A0ABV8G6V3</accession>
<gene>
    <name evidence="3" type="ORF">ACFOY2_21015</name>
</gene>
<keyword evidence="4" id="KW-1185">Reference proteome</keyword>
<dbReference type="InterPro" id="IPR036890">
    <property type="entry name" value="HATPase_C_sf"/>
</dbReference>
<dbReference type="GO" id="GO:0005524">
    <property type="term" value="F:ATP binding"/>
    <property type="evidence" value="ECO:0007669"/>
    <property type="project" value="UniProtKB-KW"/>
</dbReference>
<dbReference type="InterPro" id="IPR003594">
    <property type="entry name" value="HATPase_dom"/>
</dbReference>
<proteinExistence type="predicted"/>
<keyword evidence="1" id="KW-0723">Serine/threonine-protein kinase</keyword>
<dbReference type="Pfam" id="PF13581">
    <property type="entry name" value="HATPase_c_2"/>
    <property type="match status" value="1"/>
</dbReference>
<sequence length="157" mass="16848">MTTFDARPQAVIGSRPPGWLSSILLDGHAGACDAVFPFHQRTALEPACVATARKFVDQTLGSWGVLEFAFDAQLVVSELVTNAMRHGGGAVQLRLLSYQTQLACVVTDHSRSVPMASTADVYAEFGRGLRLIDALCSTWGWVSPGGARKQVWAILAC</sequence>
<evidence type="ECO:0000313" key="3">
    <source>
        <dbReference type="EMBL" id="MFC4009722.1"/>
    </source>
</evidence>
<dbReference type="PANTHER" id="PTHR35526:SF3">
    <property type="entry name" value="ANTI-SIGMA-F FACTOR RSBW"/>
    <property type="match status" value="1"/>
</dbReference>
<keyword evidence="3" id="KW-0067">ATP-binding</keyword>
<dbReference type="CDD" id="cd16936">
    <property type="entry name" value="HATPase_RsbW-like"/>
    <property type="match status" value="1"/>
</dbReference>
<organism evidence="3 4">
    <name type="scientific">Nonomuraea purpurea</name>
    <dbReference type="NCBI Taxonomy" id="1849276"/>
    <lineage>
        <taxon>Bacteria</taxon>
        <taxon>Bacillati</taxon>
        <taxon>Actinomycetota</taxon>
        <taxon>Actinomycetes</taxon>
        <taxon>Streptosporangiales</taxon>
        <taxon>Streptosporangiaceae</taxon>
        <taxon>Nonomuraea</taxon>
    </lineage>
</organism>
<evidence type="ECO:0000256" key="1">
    <source>
        <dbReference type="ARBA" id="ARBA00022527"/>
    </source>
</evidence>
<dbReference type="Proteomes" id="UP001595851">
    <property type="component" value="Unassembled WGS sequence"/>
</dbReference>
<feature type="domain" description="Histidine kinase/HSP90-like ATPase" evidence="2">
    <location>
        <begin position="44"/>
        <end position="152"/>
    </location>
</feature>
<protein>
    <submittedName>
        <fullName evidence="3">ATP-binding protein</fullName>
    </submittedName>
</protein>
<name>A0ABV8G6V3_9ACTN</name>
<dbReference type="Gene3D" id="3.30.565.10">
    <property type="entry name" value="Histidine kinase-like ATPase, C-terminal domain"/>
    <property type="match status" value="1"/>
</dbReference>
<keyword evidence="1" id="KW-0418">Kinase</keyword>
<reference evidence="4" key="1">
    <citation type="journal article" date="2019" name="Int. J. Syst. Evol. Microbiol.">
        <title>The Global Catalogue of Microorganisms (GCM) 10K type strain sequencing project: providing services to taxonomists for standard genome sequencing and annotation.</title>
        <authorList>
            <consortium name="The Broad Institute Genomics Platform"/>
            <consortium name="The Broad Institute Genome Sequencing Center for Infectious Disease"/>
            <person name="Wu L."/>
            <person name="Ma J."/>
        </authorList>
    </citation>
    <scope>NUCLEOTIDE SEQUENCE [LARGE SCALE GENOMIC DNA]</scope>
    <source>
        <strain evidence="4">TBRC 1276</strain>
    </source>
</reference>
<dbReference type="SUPFAM" id="SSF55874">
    <property type="entry name" value="ATPase domain of HSP90 chaperone/DNA topoisomerase II/histidine kinase"/>
    <property type="match status" value="1"/>
</dbReference>
<evidence type="ECO:0000259" key="2">
    <source>
        <dbReference type="Pfam" id="PF13581"/>
    </source>
</evidence>
<evidence type="ECO:0000313" key="4">
    <source>
        <dbReference type="Proteomes" id="UP001595851"/>
    </source>
</evidence>
<dbReference type="InterPro" id="IPR050267">
    <property type="entry name" value="Anti-sigma-factor_SerPK"/>
</dbReference>
<dbReference type="RefSeq" id="WP_379529748.1">
    <property type="nucleotide sequence ID" value="NZ_JBHSBI010000010.1"/>
</dbReference>
<keyword evidence="3" id="KW-0547">Nucleotide-binding</keyword>
<keyword evidence="1" id="KW-0808">Transferase</keyword>
<dbReference type="EMBL" id="JBHSBI010000010">
    <property type="protein sequence ID" value="MFC4009722.1"/>
    <property type="molecule type" value="Genomic_DNA"/>
</dbReference>